<protein>
    <submittedName>
        <fullName evidence="1">Uncharacterized protein</fullName>
    </submittedName>
</protein>
<evidence type="ECO:0000313" key="2">
    <source>
        <dbReference type="Proteomes" id="UP000688947"/>
    </source>
</evidence>
<accession>A0A8T1UB19</accession>
<feature type="non-terminal residue" evidence="1">
    <location>
        <position position="1"/>
    </location>
</feature>
<dbReference type="EMBL" id="JAENGZ010000552">
    <property type="protein sequence ID" value="KAG6957321.1"/>
    <property type="molecule type" value="Genomic_DNA"/>
</dbReference>
<gene>
    <name evidence="1" type="ORF">JG687_00010061</name>
</gene>
<name>A0A8T1UB19_9STRA</name>
<sequence length="83" mass="9341">WHCGGAHGNAVAPSCVQHVSRRAAESVGGEHPFMEDPMDEDFYRVDTSSENEIRIARTQPGWTTKMQLVPRKRLKSLCRRSCA</sequence>
<reference evidence="1" key="1">
    <citation type="submission" date="2021-01" db="EMBL/GenBank/DDBJ databases">
        <title>Phytophthora aleatoria, a newly-described species from Pinus radiata is distinct from Phytophthora cactorum isolates based on comparative genomics.</title>
        <authorList>
            <person name="Mcdougal R."/>
            <person name="Panda P."/>
            <person name="Williams N."/>
            <person name="Studholme D.J."/>
        </authorList>
    </citation>
    <scope>NUCLEOTIDE SEQUENCE</scope>
    <source>
        <strain evidence="1">NZFS 3830</strain>
    </source>
</reference>
<dbReference type="Proteomes" id="UP000688947">
    <property type="component" value="Unassembled WGS sequence"/>
</dbReference>
<proteinExistence type="predicted"/>
<comment type="caution">
    <text evidence="1">The sequence shown here is derived from an EMBL/GenBank/DDBJ whole genome shotgun (WGS) entry which is preliminary data.</text>
</comment>
<organism evidence="1 2">
    <name type="scientific">Phytophthora cactorum</name>
    <dbReference type="NCBI Taxonomy" id="29920"/>
    <lineage>
        <taxon>Eukaryota</taxon>
        <taxon>Sar</taxon>
        <taxon>Stramenopiles</taxon>
        <taxon>Oomycota</taxon>
        <taxon>Peronosporomycetes</taxon>
        <taxon>Peronosporales</taxon>
        <taxon>Peronosporaceae</taxon>
        <taxon>Phytophthora</taxon>
    </lineage>
</organism>
<evidence type="ECO:0000313" key="1">
    <source>
        <dbReference type="EMBL" id="KAG6957321.1"/>
    </source>
</evidence>
<dbReference type="AlphaFoldDB" id="A0A8T1UB19"/>